<comment type="caution">
    <text evidence="2">The sequence shown here is derived from an EMBL/GenBank/DDBJ whole genome shotgun (WGS) entry which is preliminary data.</text>
</comment>
<name>A0ABR1RFR0_9PEZI</name>
<keyword evidence="3" id="KW-1185">Reference proteome</keyword>
<gene>
    <name evidence="2" type="ORF">PG991_011599</name>
</gene>
<organism evidence="2 3">
    <name type="scientific">Apiospora marii</name>
    <dbReference type="NCBI Taxonomy" id="335849"/>
    <lineage>
        <taxon>Eukaryota</taxon>
        <taxon>Fungi</taxon>
        <taxon>Dikarya</taxon>
        <taxon>Ascomycota</taxon>
        <taxon>Pezizomycotina</taxon>
        <taxon>Sordariomycetes</taxon>
        <taxon>Xylariomycetidae</taxon>
        <taxon>Amphisphaeriales</taxon>
        <taxon>Apiosporaceae</taxon>
        <taxon>Apiospora</taxon>
    </lineage>
</organism>
<accession>A0ABR1RFR0</accession>
<proteinExistence type="predicted"/>
<evidence type="ECO:0000256" key="1">
    <source>
        <dbReference type="SAM" id="MobiDB-lite"/>
    </source>
</evidence>
<dbReference type="EMBL" id="JAQQWI010000016">
    <property type="protein sequence ID" value="KAK8009048.1"/>
    <property type="molecule type" value="Genomic_DNA"/>
</dbReference>
<dbReference type="Proteomes" id="UP001396898">
    <property type="component" value="Unassembled WGS sequence"/>
</dbReference>
<feature type="region of interest" description="Disordered" evidence="1">
    <location>
        <begin position="21"/>
        <end position="48"/>
    </location>
</feature>
<protein>
    <submittedName>
        <fullName evidence="2">Uncharacterized protein</fullName>
    </submittedName>
</protein>
<evidence type="ECO:0000313" key="3">
    <source>
        <dbReference type="Proteomes" id="UP001396898"/>
    </source>
</evidence>
<feature type="compositionally biased region" description="Basic and acidic residues" evidence="1">
    <location>
        <begin position="21"/>
        <end position="35"/>
    </location>
</feature>
<reference evidence="2 3" key="1">
    <citation type="submission" date="2023-01" db="EMBL/GenBank/DDBJ databases">
        <title>Analysis of 21 Apiospora genomes using comparative genomics revels a genus with tremendous synthesis potential of carbohydrate active enzymes and secondary metabolites.</title>
        <authorList>
            <person name="Sorensen T."/>
        </authorList>
    </citation>
    <scope>NUCLEOTIDE SEQUENCE [LARGE SCALE GENOMIC DNA]</scope>
    <source>
        <strain evidence="2 3">CBS 20057</strain>
    </source>
</reference>
<feature type="compositionally biased region" description="Polar residues" evidence="1">
    <location>
        <begin position="36"/>
        <end position="45"/>
    </location>
</feature>
<sequence length="92" mass="10297">MDTQYASLGKRLRPWLMTTHHVQEKSPQRGARPDQIRQQPDSGAGTQELLRPLMSTYRHHPPGANMKVVALLNRDLRPLATASGGLLTECIQ</sequence>
<evidence type="ECO:0000313" key="2">
    <source>
        <dbReference type="EMBL" id="KAK8009048.1"/>
    </source>
</evidence>